<accession>A0ABR2K851</accession>
<sequence length="453" mass="53020">MNRWRTPFNKSFPLRFFLIICLLSFVVILFFNFSYQKRKTVPNFANKLLDSKIFSQQSNKVELNGNSINSNIQSDLHPSSTQAPKRTPRATPSKYIPRPPMTMTLTPEPTPTPKRTPELDFLIKLSNERANKKEFPIDIVYTWVNGSDFNWLSKRHLLESKKRVRVVRSTEKSRYLDIGELKYNLRGIEKYIPWYNKVYIVTDNQVPSWINLNHPKLAFVNHTTIIPTKNLPTYNSNNIEFHLSRIPGLSEHFIYLNDDVFIGKPCNPSDFFTNEGKPLIPVTVYNWSNFKDETDSIARRKSIRNDMGSYQYRLTSFHSYDVFTEKFNKTVNYRTAHGYMPFTKSLIDFMWEAFPEELESLETHHFRDYTDVNIPSMSIFVGCGLGMAEPNFDSNATQFISLDSFFPDKIKLFNHSIFNSFCLNSGERTSNYVRKAAVQFLKKYMPRKSSFEI</sequence>
<evidence type="ECO:0000256" key="4">
    <source>
        <dbReference type="SAM" id="Phobius"/>
    </source>
</evidence>
<dbReference type="Pfam" id="PF11380">
    <property type="entry name" value="Stealth_CR2"/>
    <property type="match status" value="1"/>
</dbReference>
<dbReference type="EMBL" id="JAPFFF010000006">
    <property type="protein sequence ID" value="KAK8887269.1"/>
    <property type="molecule type" value="Genomic_DNA"/>
</dbReference>
<comment type="caution">
    <text evidence="8">The sequence shown here is derived from an EMBL/GenBank/DDBJ whole genome shotgun (WGS) entry which is preliminary data.</text>
</comment>
<dbReference type="InterPro" id="IPR031357">
    <property type="entry name" value="Stealth_CR3"/>
</dbReference>
<organism evidence="8 9">
    <name type="scientific">Tritrichomonas musculus</name>
    <dbReference type="NCBI Taxonomy" id="1915356"/>
    <lineage>
        <taxon>Eukaryota</taxon>
        <taxon>Metamonada</taxon>
        <taxon>Parabasalia</taxon>
        <taxon>Tritrichomonadida</taxon>
        <taxon>Tritrichomonadidae</taxon>
        <taxon>Tritrichomonas</taxon>
    </lineage>
</organism>
<keyword evidence="4" id="KW-1133">Transmembrane helix</keyword>
<feature type="domain" description="Stealth protein CR1 conserved region 1" evidence="6">
    <location>
        <begin position="135"/>
        <end position="160"/>
    </location>
</feature>
<evidence type="ECO:0000313" key="9">
    <source>
        <dbReference type="Proteomes" id="UP001470230"/>
    </source>
</evidence>
<evidence type="ECO:0000256" key="2">
    <source>
        <dbReference type="ARBA" id="ARBA00022679"/>
    </source>
</evidence>
<protein>
    <submittedName>
        <fullName evidence="8">Uncharacterized protein</fullName>
    </submittedName>
</protein>
<gene>
    <name evidence="8" type="ORF">M9Y10_038307</name>
</gene>
<dbReference type="InterPro" id="IPR021520">
    <property type="entry name" value="Stealth_CR2"/>
</dbReference>
<keyword evidence="4" id="KW-0812">Transmembrane</keyword>
<proteinExistence type="inferred from homology"/>
<evidence type="ECO:0000259" key="6">
    <source>
        <dbReference type="Pfam" id="PF17101"/>
    </source>
</evidence>
<keyword evidence="9" id="KW-1185">Reference proteome</keyword>
<keyword evidence="2" id="KW-0808">Transferase</keyword>
<reference evidence="8 9" key="1">
    <citation type="submission" date="2024-04" db="EMBL/GenBank/DDBJ databases">
        <title>Tritrichomonas musculus Genome.</title>
        <authorList>
            <person name="Alves-Ferreira E."/>
            <person name="Grigg M."/>
            <person name="Lorenzi H."/>
            <person name="Galac M."/>
        </authorList>
    </citation>
    <scope>NUCLEOTIDE SEQUENCE [LARGE SCALE GENOMIC DNA]</scope>
    <source>
        <strain evidence="8 9">EAF2021</strain>
    </source>
</reference>
<evidence type="ECO:0000256" key="3">
    <source>
        <dbReference type="SAM" id="MobiDB-lite"/>
    </source>
</evidence>
<keyword evidence="4" id="KW-0472">Membrane</keyword>
<dbReference type="Proteomes" id="UP001470230">
    <property type="component" value="Unassembled WGS sequence"/>
</dbReference>
<evidence type="ECO:0000259" key="5">
    <source>
        <dbReference type="Pfam" id="PF11380"/>
    </source>
</evidence>
<comment type="similarity">
    <text evidence="1">Belongs to the stealth family.</text>
</comment>
<feature type="domain" description="Stealth protein CR2 conserved region 2" evidence="5">
    <location>
        <begin position="174"/>
        <end position="277"/>
    </location>
</feature>
<feature type="region of interest" description="Disordered" evidence="3">
    <location>
        <begin position="65"/>
        <end position="113"/>
    </location>
</feature>
<feature type="transmembrane region" description="Helical" evidence="4">
    <location>
        <begin position="12"/>
        <end position="33"/>
    </location>
</feature>
<evidence type="ECO:0000313" key="8">
    <source>
        <dbReference type="EMBL" id="KAK8887269.1"/>
    </source>
</evidence>
<evidence type="ECO:0000259" key="7">
    <source>
        <dbReference type="Pfam" id="PF17102"/>
    </source>
</evidence>
<name>A0ABR2K851_9EUKA</name>
<feature type="domain" description="Stealth protein CR3 conserved region 3" evidence="7">
    <location>
        <begin position="336"/>
        <end position="377"/>
    </location>
</feature>
<dbReference type="InterPro" id="IPR047141">
    <property type="entry name" value="Stealth"/>
</dbReference>
<dbReference type="Pfam" id="PF17102">
    <property type="entry name" value="Stealth_CR3"/>
    <property type="match status" value="1"/>
</dbReference>
<dbReference type="PANTHER" id="PTHR24045">
    <property type="match status" value="1"/>
</dbReference>
<dbReference type="InterPro" id="IPR031358">
    <property type="entry name" value="Stealth_CR1"/>
</dbReference>
<dbReference type="Pfam" id="PF17101">
    <property type="entry name" value="Stealth_CR1"/>
    <property type="match status" value="1"/>
</dbReference>
<evidence type="ECO:0000256" key="1">
    <source>
        <dbReference type="ARBA" id="ARBA00007583"/>
    </source>
</evidence>
<dbReference type="PANTHER" id="PTHR24045:SF0">
    <property type="entry name" value="N-ACETYLGLUCOSAMINE-1-PHOSPHOTRANSFERASE SUBUNITS ALPHA_BETA"/>
    <property type="match status" value="1"/>
</dbReference>
<feature type="compositionally biased region" description="Polar residues" evidence="3">
    <location>
        <begin position="65"/>
        <end position="84"/>
    </location>
</feature>